<evidence type="ECO:0000313" key="4">
    <source>
        <dbReference type="EMBL" id="QGZ66963.1"/>
    </source>
</evidence>
<keyword evidence="5" id="KW-1185">Reference proteome</keyword>
<evidence type="ECO:0000256" key="3">
    <source>
        <dbReference type="SAM" id="SignalP"/>
    </source>
</evidence>
<dbReference type="Pfam" id="PF03524">
    <property type="entry name" value="CagX"/>
    <property type="match status" value="1"/>
</dbReference>
<reference evidence="4 5" key="1">
    <citation type="submission" date="2019-12" db="EMBL/GenBank/DDBJ databases">
        <title>Paraburkholderia acidiphila 7Q-K02 sp. nov and Paraburkholderia acidisoli DHF22 sp. nov., two strains isolated from forest soil.</title>
        <authorList>
            <person name="Gao Z."/>
            <person name="Qiu L."/>
        </authorList>
    </citation>
    <scope>NUCLEOTIDE SEQUENCE [LARGE SCALE GENOMIC DNA]</scope>
    <source>
        <strain evidence="4 5">DHF22</strain>
        <plasmid evidence="4 5">p1</plasmid>
    </source>
</reference>
<feature type="chain" id="PRO_5030898347" evidence="3">
    <location>
        <begin position="26"/>
        <end position="297"/>
    </location>
</feature>
<dbReference type="AlphaFoldDB" id="A0A7Z2GS72"/>
<name>A0A7Z2GS72_9BURK</name>
<dbReference type="InterPro" id="IPR038161">
    <property type="entry name" value="VirB9/CagX/TrbG_C_sf"/>
</dbReference>
<dbReference type="Proteomes" id="UP000433577">
    <property type="component" value="Plasmid p1"/>
</dbReference>
<keyword evidence="2 3" id="KW-0732">Signal</keyword>
<evidence type="ECO:0000313" key="5">
    <source>
        <dbReference type="Proteomes" id="UP000433577"/>
    </source>
</evidence>
<sequence length="297" mass="31616">MTIPANRYLLPAALACALFLPNAHATQVAHAARHAPTATGPLDVGAIMGDPMSPVNPYNSGTDPVAMPNDARIVVFNYSRDQIFRIMAAPLKLTTIELAPGEKLIVDPAMGDSVQWIIDTDGANHVFVKPVRPGLVNTLHLTTNLREYDMTLVSSPAGGLFYQTVRFHYPESLMAKVHARAGADGAAAGAEGSGGGGTDSGPLGVSPDKLNFDYTVSGSAPFKPETVFDDGKFVWLRLPAGAPFAVPIVKDHGDDVAPNFIRRGQYIVVQQLADTIVLRAASDEVKITRGRRGIFGF</sequence>
<dbReference type="RefSeq" id="WP_158958815.1">
    <property type="nucleotide sequence ID" value="NZ_CP046917.1"/>
</dbReference>
<organism evidence="4 5">
    <name type="scientific">Paraburkholderia acidisoli</name>
    <dbReference type="NCBI Taxonomy" id="2571748"/>
    <lineage>
        <taxon>Bacteria</taxon>
        <taxon>Pseudomonadati</taxon>
        <taxon>Pseudomonadota</taxon>
        <taxon>Betaproteobacteria</taxon>
        <taxon>Burkholderiales</taxon>
        <taxon>Burkholderiaceae</taxon>
        <taxon>Paraburkholderia</taxon>
    </lineage>
</organism>
<protein>
    <submittedName>
        <fullName evidence="4">Conjugal transfer protein TrbG</fullName>
    </submittedName>
</protein>
<dbReference type="InterPro" id="IPR010258">
    <property type="entry name" value="Conjugal_tfr_TrbG/VirB9/CagX"/>
</dbReference>
<dbReference type="Gene3D" id="2.60.40.2500">
    <property type="match status" value="1"/>
</dbReference>
<dbReference type="OrthoDB" id="9773431at2"/>
<gene>
    <name evidence="4" type="ORF">FAZ98_34575</name>
</gene>
<dbReference type="KEGG" id="pacs:FAZ98_34575"/>
<dbReference type="EMBL" id="CP046917">
    <property type="protein sequence ID" value="QGZ66963.1"/>
    <property type="molecule type" value="Genomic_DNA"/>
</dbReference>
<dbReference type="InterPro" id="IPR033645">
    <property type="entry name" value="VirB9/CagX/TrbG_C"/>
</dbReference>
<geneLocation type="plasmid" evidence="4 5">
    <name>p1</name>
</geneLocation>
<comment type="similarity">
    <text evidence="1">Belongs to the TrbG/VirB9 family.</text>
</comment>
<evidence type="ECO:0000256" key="2">
    <source>
        <dbReference type="ARBA" id="ARBA00022729"/>
    </source>
</evidence>
<proteinExistence type="inferred from homology"/>
<feature type="signal peptide" evidence="3">
    <location>
        <begin position="1"/>
        <end position="25"/>
    </location>
</feature>
<accession>A0A7Z2GS72</accession>
<dbReference type="CDD" id="cd06911">
    <property type="entry name" value="VirB9_CagX_TrbG"/>
    <property type="match status" value="1"/>
</dbReference>
<evidence type="ECO:0000256" key="1">
    <source>
        <dbReference type="ARBA" id="ARBA00006135"/>
    </source>
</evidence>
<keyword evidence="4" id="KW-0614">Plasmid</keyword>